<comment type="similarity">
    <text evidence="2">In the N-terminal section; belongs to the phytochrome family.</text>
</comment>
<evidence type="ECO:0000313" key="13">
    <source>
        <dbReference type="EMBL" id="MBD2771837.1"/>
    </source>
</evidence>
<dbReference type="SUPFAM" id="SSF55874">
    <property type="entry name" value="ATPase domain of HSP90 chaperone/DNA topoisomerase II/histidine kinase"/>
    <property type="match status" value="1"/>
</dbReference>
<organism evidence="13 14">
    <name type="scientific">Iningainema tapete BLCC-T55</name>
    <dbReference type="NCBI Taxonomy" id="2748662"/>
    <lineage>
        <taxon>Bacteria</taxon>
        <taxon>Bacillati</taxon>
        <taxon>Cyanobacteriota</taxon>
        <taxon>Cyanophyceae</taxon>
        <taxon>Nostocales</taxon>
        <taxon>Scytonemataceae</taxon>
        <taxon>Iningainema tapete</taxon>
    </lineage>
</organism>
<keyword evidence="9" id="KW-0175">Coiled coil</keyword>
<dbReference type="EMBL" id="JACXAE010000029">
    <property type="protein sequence ID" value="MBD2771837.1"/>
    <property type="molecule type" value="Genomic_DNA"/>
</dbReference>
<keyword evidence="5" id="KW-0808">Transferase</keyword>
<keyword evidence="14" id="KW-1185">Reference proteome</keyword>
<evidence type="ECO:0000256" key="9">
    <source>
        <dbReference type="SAM" id="Coils"/>
    </source>
</evidence>
<dbReference type="InterPro" id="IPR003661">
    <property type="entry name" value="HisK_dim/P_dom"/>
</dbReference>
<dbReference type="InterPro" id="IPR036097">
    <property type="entry name" value="HisK_dim/P_sf"/>
</dbReference>
<reference evidence="13" key="1">
    <citation type="submission" date="2020-09" db="EMBL/GenBank/DDBJ databases">
        <title>Iningainema tapete sp. nov. (Scytonemataceae, Cyanobacteria) from greenhouses in central Florida (USA) produces two types of nodularin with biosynthetic potential for microcystin-LR and anabaenopeptins.</title>
        <authorList>
            <person name="Berthold D.E."/>
            <person name="Lefler F.W."/>
            <person name="Huang I.-S."/>
            <person name="Abdulla H."/>
            <person name="Zimba P.V."/>
            <person name="Laughinghouse H.D. IV."/>
        </authorList>
    </citation>
    <scope>NUCLEOTIDE SEQUENCE</scope>
    <source>
        <strain evidence="13">BLCCT55</strain>
    </source>
</reference>
<feature type="domain" description="PAS" evidence="11">
    <location>
        <begin position="73"/>
        <end position="149"/>
    </location>
</feature>
<evidence type="ECO:0000256" key="4">
    <source>
        <dbReference type="ARBA" id="ARBA00022553"/>
    </source>
</evidence>
<dbReference type="Pfam" id="PF00512">
    <property type="entry name" value="HisKA"/>
    <property type="match status" value="1"/>
</dbReference>
<evidence type="ECO:0000256" key="7">
    <source>
        <dbReference type="ARBA" id="ARBA00023012"/>
    </source>
</evidence>
<dbReference type="PROSITE" id="PS50109">
    <property type="entry name" value="HIS_KIN"/>
    <property type="match status" value="1"/>
</dbReference>
<evidence type="ECO:0000313" key="14">
    <source>
        <dbReference type="Proteomes" id="UP000629098"/>
    </source>
</evidence>
<dbReference type="NCBIfam" id="TIGR00229">
    <property type="entry name" value="sensory_box"/>
    <property type="match status" value="1"/>
</dbReference>
<feature type="coiled-coil region" evidence="9">
    <location>
        <begin position="3"/>
        <end position="62"/>
    </location>
</feature>
<proteinExistence type="inferred from homology"/>
<evidence type="ECO:0000256" key="6">
    <source>
        <dbReference type="ARBA" id="ARBA00022777"/>
    </source>
</evidence>
<accession>A0A8J6XFZ1</accession>
<keyword evidence="7" id="KW-0902">Two-component regulatory system</keyword>
<dbReference type="GO" id="GO:0000155">
    <property type="term" value="F:phosphorelay sensor kinase activity"/>
    <property type="evidence" value="ECO:0007669"/>
    <property type="project" value="InterPro"/>
</dbReference>
<dbReference type="SMART" id="SM00387">
    <property type="entry name" value="HATPase_c"/>
    <property type="match status" value="1"/>
</dbReference>
<evidence type="ECO:0000259" key="12">
    <source>
        <dbReference type="PROSITE" id="PS50113"/>
    </source>
</evidence>
<feature type="domain" description="Histidine kinase" evidence="10">
    <location>
        <begin position="219"/>
        <end position="438"/>
    </location>
</feature>
<dbReference type="GO" id="GO:0006355">
    <property type="term" value="P:regulation of DNA-templated transcription"/>
    <property type="evidence" value="ECO:0007669"/>
    <property type="project" value="InterPro"/>
</dbReference>
<dbReference type="Gene3D" id="3.30.565.10">
    <property type="entry name" value="Histidine kinase-like ATPase, C-terminal domain"/>
    <property type="match status" value="1"/>
</dbReference>
<evidence type="ECO:0000259" key="11">
    <source>
        <dbReference type="PROSITE" id="PS50112"/>
    </source>
</evidence>
<sequence>MNVDKFTQQVEKVRQRSETLKQSFGQSPLLEQNLLAQTIEELGNALEELHVAEEELRLQNEQLVLAHGLVEQERRRYQELFDFAPDAYLVTDNNSKIVEANCAAANLLKVPQNLLQGKLLINFIPLEERHAFRFLLLQLCEIEEMLEREITLKPRKGNNINSSISVTTIRDNQGNPLGWRWLVRDITARKQAEEQLRLIQLENLQLQEAARIKTQFMGVVSHELRTPMNTILGFSQILLRRYYNLFPPEMRSMVERIIHSGRQLLAVIENILEFSHLEAGKLELKPEEFNLVELVTKTTEELRFLARQKNLTLVMHAEIENPKVVNDRTRVHQVLVNLLDNAIKFTETGGVIVEVQQINQNRIAIMIKDTGIGIPQEQLKNIFQEFWQLNQTTTRPYGGTGLGLAIVDKLVRLMNGTITVETLLGEGTTFRVELPRNVNG</sequence>
<comment type="catalytic activity">
    <reaction evidence="1">
        <text>ATP + protein L-histidine = ADP + protein N-phospho-L-histidine.</text>
        <dbReference type="EC" id="2.7.13.3"/>
    </reaction>
</comment>
<dbReference type="InterPro" id="IPR013767">
    <property type="entry name" value="PAS_fold"/>
</dbReference>
<dbReference type="PANTHER" id="PTHR43047">
    <property type="entry name" value="TWO-COMPONENT HISTIDINE PROTEIN KINASE"/>
    <property type="match status" value="1"/>
</dbReference>
<dbReference type="Proteomes" id="UP000629098">
    <property type="component" value="Unassembled WGS sequence"/>
</dbReference>
<feature type="domain" description="PAC" evidence="12">
    <location>
        <begin position="146"/>
        <end position="198"/>
    </location>
</feature>
<dbReference type="AlphaFoldDB" id="A0A8J6XFZ1"/>
<comment type="caution">
    <text evidence="13">The sequence shown here is derived from an EMBL/GenBank/DDBJ whole genome shotgun (WGS) entry which is preliminary data.</text>
</comment>
<evidence type="ECO:0000256" key="8">
    <source>
        <dbReference type="ARBA" id="ARBA00074306"/>
    </source>
</evidence>
<name>A0A8J6XFZ1_9CYAN</name>
<dbReference type="Gene3D" id="1.10.287.130">
    <property type="match status" value="1"/>
</dbReference>
<dbReference type="PROSITE" id="PS50112">
    <property type="entry name" value="PAS"/>
    <property type="match status" value="1"/>
</dbReference>
<dbReference type="SUPFAM" id="SSF47384">
    <property type="entry name" value="Homodimeric domain of signal transducing histidine kinase"/>
    <property type="match status" value="1"/>
</dbReference>
<keyword evidence="4" id="KW-0597">Phosphoprotein</keyword>
<dbReference type="FunFam" id="3.30.565.10:FF:000010">
    <property type="entry name" value="Sensor histidine kinase RcsC"/>
    <property type="match status" value="1"/>
</dbReference>
<protein>
    <recommendedName>
        <fullName evidence="8">Circadian input-output histidine kinase CikA</fullName>
        <ecNumber evidence="3">2.7.13.3</ecNumber>
    </recommendedName>
</protein>
<dbReference type="Pfam" id="PF02518">
    <property type="entry name" value="HATPase_c"/>
    <property type="match status" value="1"/>
</dbReference>
<dbReference type="InterPro" id="IPR003594">
    <property type="entry name" value="HATPase_dom"/>
</dbReference>
<dbReference type="InterPro" id="IPR000700">
    <property type="entry name" value="PAS-assoc_C"/>
</dbReference>
<dbReference type="PROSITE" id="PS50113">
    <property type="entry name" value="PAC"/>
    <property type="match status" value="1"/>
</dbReference>
<dbReference type="InterPro" id="IPR005467">
    <property type="entry name" value="His_kinase_dom"/>
</dbReference>
<dbReference type="CDD" id="cd00130">
    <property type="entry name" value="PAS"/>
    <property type="match status" value="1"/>
</dbReference>
<dbReference type="PRINTS" id="PR00344">
    <property type="entry name" value="BCTRLSENSOR"/>
</dbReference>
<evidence type="ECO:0000259" key="10">
    <source>
        <dbReference type="PROSITE" id="PS50109"/>
    </source>
</evidence>
<dbReference type="InterPro" id="IPR004358">
    <property type="entry name" value="Sig_transdc_His_kin-like_C"/>
</dbReference>
<dbReference type="EC" id="2.7.13.3" evidence="3"/>
<dbReference type="PANTHER" id="PTHR43047:SF64">
    <property type="entry name" value="HISTIDINE KINASE CONTAINING CHEY-HOMOLOGOUS RECEIVER DOMAIN AND PAS DOMAIN-RELATED"/>
    <property type="match status" value="1"/>
</dbReference>
<dbReference type="InterPro" id="IPR036890">
    <property type="entry name" value="HATPase_C_sf"/>
</dbReference>
<gene>
    <name evidence="13" type="ORF">ICL16_06955</name>
</gene>
<dbReference type="InterPro" id="IPR000014">
    <property type="entry name" value="PAS"/>
</dbReference>
<dbReference type="Gene3D" id="3.30.450.20">
    <property type="entry name" value="PAS domain"/>
    <property type="match status" value="1"/>
</dbReference>
<dbReference type="CDD" id="cd00082">
    <property type="entry name" value="HisKA"/>
    <property type="match status" value="1"/>
</dbReference>
<evidence type="ECO:0000256" key="2">
    <source>
        <dbReference type="ARBA" id="ARBA00006402"/>
    </source>
</evidence>
<dbReference type="RefSeq" id="WP_190826130.1">
    <property type="nucleotide sequence ID" value="NZ_CAWPPI010000029.1"/>
</dbReference>
<evidence type="ECO:0000256" key="5">
    <source>
        <dbReference type="ARBA" id="ARBA00022679"/>
    </source>
</evidence>
<evidence type="ECO:0000256" key="3">
    <source>
        <dbReference type="ARBA" id="ARBA00012438"/>
    </source>
</evidence>
<dbReference type="Pfam" id="PF00989">
    <property type="entry name" value="PAS"/>
    <property type="match status" value="1"/>
</dbReference>
<dbReference type="SUPFAM" id="SSF55785">
    <property type="entry name" value="PYP-like sensor domain (PAS domain)"/>
    <property type="match status" value="1"/>
</dbReference>
<dbReference type="SMART" id="SM00388">
    <property type="entry name" value="HisKA"/>
    <property type="match status" value="1"/>
</dbReference>
<dbReference type="InterPro" id="IPR035965">
    <property type="entry name" value="PAS-like_dom_sf"/>
</dbReference>
<evidence type="ECO:0000256" key="1">
    <source>
        <dbReference type="ARBA" id="ARBA00000085"/>
    </source>
</evidence>
<keyword evidence="6" id="KW-0418">Kinase</keyword>
<dbReference type="SMART" id="SM00091">
    <property type="entry name" value="PAS"/>
    <property type="match status" value="1"/>
</dbReference>
<dbReference type="CDD" id="cd16922">
    <property type="entry name" value="HATPase_EvgS-ArcB-TorS-like"/>
    <property type="match status" value="1"/>
</dbReference>